<evidence type="ECO:0000259" key="2">
    <source>
        <dbReference type="Pfam" id="PF03061"/>
    </source>
</evidence>
<accession>A0A1E3P686</accession>
<reference evidence="3 4" key="1">
    <citation type="journal article" date="2016" name="Proc. Natl. Acad. Sci. U.S.A.">
        <title>Comparative genomics of biotechnologically important yeasts.</title>
        <authorList>
            <person name="Riley R."/>
            <person name="Haridas S."/>
            <person name="Wolfe K.H."/>
            <person name="Lopes M.R."/>
            <person name="Hittinger C.T."/>
            <person name="Goeker M."/>
            <person name="Salamov A.A."/>
            <person name="Wisecaver J.H."/>
            <person name="Long T.M."/>
            <person name="Calvey C.H."/>
            <person name="Aerts A.L."/>
            <person name="Barry K.W."/>
            <person name="Choi C."/>
            <person name="Clum A."/>
            <person name="Coughlan A.Y."/>
            <person name="Deshpande S."/>
            <person name="Douglass A.P."/>
            <person name="Hanson S.J."/>
            <person name="Klenk H.-P."/>
            <person name="LaButti K.M."/>
            <person name="Lapidus A."/>
            <person name="Lindquist E.A."/>
            <person name="Lipzen A.M."/>
            <person name="Meier-Kolthoff J.P."/>
            <person name="Ohm R.A."/>
            <person name="Otillar R.P."/>
            <person name="Pangilinan J.L."/>
            <person name="Peng Y."/>
            <person name="Rokas A."/>
            <person name="Rosa C.A."/>
            <person name="Scheuner C."/>
            <person name="Sibirny A.A."/>
            <person name="Slot J.C."/>
            <person name="Stielow J.B."/>
            <person name="Sun H."/>
            <person name="Kurtzman C.P."/>
            <person name="Blackwell M."/>
            <person name="Grigoriev I.V."/>
            <person name="Jeffries T.W."/>
        </authorList>
    </citation>
    <scope>NUCLEOTIDE SEQUENCE [LARGE SCALE GENOMIC DNA]</scope>
    <source>
        <strain evidence="4">ATCC 58044 / CBS 1984 / NCYC 433 / NRRL Y-366-8</strain>
    </source>
</reference>
<dbReference type="AlphaFoldDB" id="A0A1E3P686"/>
<dbReference type="OrthoDB" id="506431at2759"/>
<dbReference type="InterPro" id="IPR006683">
    <property type="entry name" value="Thioestr_dom"/>
</dbReference>
<dbReference type="PANTHER" id="PTHR47260:SF4">
    <property type="entry name" value="MIOREX COMPLEX COMPONENT 3"/>
    <property type="match status" value="1"/>
</dbReference>
<name>A0A1E3P686_WICAA</name>
<feature type="signal peptide" evidence="1">
    <location>
        <begin position="1"/>
        <end position="20"/>
    </location>
</feature>
<feature type="domain" description="Thioesterase" evidence="2">
    <location>
        <begin position="123"/>
        <end position="192"/>
    </location>
</feature>
<dbReference type="PANTHER" id="PTHR47260">
    <property type="entry name" value="UPF0644 PROTEIN PB2B4.06"/>
    <property type="match status" value="1"/>
</dbReference>
<keyword evidence="1" id="KW-0732">Signal</keyword>
<dbReference type="GO" id="GO:0005743">
    <property type="term" value="C:mitochondrial inner membrane"/>
    <property type="evidence" value="ECO:0007669"/>
    <property type="project" value="EnsemblFungi"/>
</dbReference>
<dbReference type="InterPro" id="IPR029069">
    <property type="entry name" value="HotDog_dom_sf"/>
</dbReference>
<protein>
    <recommendedName>
        <fullName evidence="2">Thioesterase domain-containing protein</fullName>
    </recommendedName>
</protein>
<feature type="chain" id="PRO_5009133679" description="Thioesterase domain-containing protein" evidence="1">
    <location>
        <begin position="21"/>
        <end position="222"/>
    </location>
</feature>
<keyword evidence="4" id="KW-1185">Reference proteome</keyword>
<gene>
    <name evidence="3" type="ORF">WICANDRAFT_51475</name>
</gene>
<sequence>MAHYIKRVVFSSAFFAAGFAGFAKVWPEDSKEVNSKRLSEQRVEILETIKKSPNYIKLLRDNNYTGDVHSSRIPRLHQKDHVSQGLLFGPQHLEIDPLVFTNPKDQELQAYYHLGKKLTSYDGNIHNGVISTILDELLCYCGFPELPSRRGVTARLSIDFIDHVKPDTTILLKAKVKEVKGRKVVIGGHIETVEKHPKIVATANCVLVEPRWFKYFKWLSLF</sequence>
<dbReference type="InterPro" id="IPR052061">
    <property type="entry name" value="PTE-AB_protein"/>
</dbReference>
<evidence type="ECO:0000313" key="4">
    <source>
        <dbReference type="Proteomes" id="UP000094112"/>
    </source>
</evidence>
<dbReference type="Proteomes" id="UP000094112">
    <property type="component" value="Unassembled WGS sequence"/>
</dbReference>
<proteinExistence type="predicted"/>
<organism evidence="3 4">
    <name type="scientific">Wickerhamomyces anomalus (strain ATCC 58044 / CBS 1984 / NCYC 433 / NRRL Y-366-8)</name>
    <name type="common">Yeast</name>
    <name type="synonym">Hansenula anomala</name>
    <dbReference type="NCBI Taxonomy" id="683960"/>
    <lineage>
        <taxon>Eukaryota</taxon>
        <taxon>Fungi</taxon>
        <taxon>Dikarya</taxon>
        <taxon>Ascomycota</taxon>
        <taxon>Saccharomycotina</taxon>
        <taxon>Saccharomycetes</taxon>
        <taxon>Phaffomycetales</taxon>
        <taxon>Wickerhamomycetaceae</taxon>
        <taxon>Wickerhamomyces</taxon>
    </lineage>
</organism>
<dbReference type="Pfam" id="PF03061">
    <property type="entry name" value="4HBT"/>
    <property type="match status" value="1"/>
</dbReference>
<dbReference type="Gene3D" id="3.10.129.10">
    <property type="entry name" value="Hotdog Thioesterase"/>
    <property type="match status" value="1"/>
</dbReference>
<dbReference type="EMBL" id="KV454209">
    <property type="protein sequence ID" value="ODQ60774.1"/>
    <property type="molecule type" value="Genomic_DNA"/>
</dbReference>
<dbReference type="SUPFAM" id="SSF54637">
    <property type="entry name" value="Thioesterase/thiol ester dehydrase-isomerase"/>
    <property type="match status" value="1"/>
</dbReference>
<dbReference type="CDD" id="cd03440">
    <property type="entry name" value="hot_dog"/>
    <property type="match status" value="1"/>
</dbReference>
<dbReference type="STRING" id="683960.A0A1E3P686"/>
<evidence type="ECO:0000313" key="3">
    <source>
        <dbReference type="EMBL" id="ODQ60774.1"/>
    </source>
</evidence>
<evidence type="ECO:0000256" key="1">
    <source>
        <dbReference type="SAM" id="SignalP"/>
    </source>
</evidence>
<dbReference type="RefSeq" id="XP_019039981.1">
    <property type="nucleotide sequence ID" value="XM_019182670.1"/>
</dbReference>
<dbReference type="GeneID" id="30199916"/>